<feature type="domain" description="AGC-kinase C-terminal" evidence="11">
    <location>
        <begin position="656"/>
        <end position="723"/>
    </location>
</feature>
<feature type="region of interest" description="Disordered" evidence="9">
    <location>
        <begin position="179"/>
        <end position="241"/>
    </location>
</feature>
<keyword evidence="4" id="KW-0808">Transferase</keyword>
<evidence type="ECO:0000256" key="7">
    <source>
        <dbReference type="ARBA" id="ARBA00022840"/>
    </source>
</evidence>
<dbReference type="InterPro" id="IPR000961">
    <property type="entry name" value="AGC-kinase_C"/>
</dbReference>
<evidence type="ECO:0000259" key="10">
    <source>
        <dbReference type="PROSITE" id="PS50011"/>
    </source>
</evidence>
<evidence type="ECO:0000256" key="3">
    <source>
        <dbReference type="ARBA" id="ARBA00022553"/>
    </source>
</evidence>
<dbReference type="Gene3D" id="3.30.200.20">
    <property type="entry name" value="Phosphorylase Kinase, domain 1"/>
    <property type="match status" value="1"/>
</dbReference>
<dbReference type="PROSITE" id="PS50011">
    <property type="entry name" value="PROTEIN_KINASE_DOM"/>
    <property type="match status" value="1"/>
</dbReference>
<keyword evidence="6" id="KW-0418">Kinase</keyword>
<evidence type="ECO:0000256" key="6">
    <source>
        <dbReference type="ARBA" id="ARBA00022777"/>
    </source>
</evidence>
<dbReference type="PROSITE" id="PS00107">
    <property type="entry name" value="PROTEIN_KINASE_ATP"/>
    <property type="match status" value="1"/>
</dbReference>
<feature type="binding site" evidence="8">
    <location>
        <position position="412"/>
    </location>
    <ligand>
        <name>ATP</name>
        <dbReference type="ChEBI" id="CHEBI:30616"/>
    </ligand>
</feature>
<dbReference type="InterPro" id="IPR008271">
    <property type="entry name" value="Ser/Thr_kinase_AS"/>
</dbReference>
<feature type="domain" description="Protein kinase" evidence="10">
    <location>
        <begin position="383"/>
        <end position="655"/>
    </location>
</feature>
<dbReference type="InterPro" id="IPR044926">
    <property type="entry name" value="RGS_subdomain_2"/>
</dbReference>
<dbReference type="Proteomes" id="UP000290189">
    <property type="component" value="Unassembled WGS sequence"/>
</dbReference>
<evidence type="ECO:0000256" key="4">
    <source>
        <dbReference type="ARBA" id="ARBA00022679"/>
    </source>
</evidence>
<dbReference type="SUPFAM" id="SSF56112">
    <property type="entry name" value="Protein kinase-like (PK-like)"/>
    <property type="match status" value="1"/>
</dbReference>
<dbReference type="GO" id="GO:0005524">
    <property type="term" value="F:ATP binding"/>
    <property type="evidence" value="ECO:0007669"/>
    <property type="project" value="UniProtKB-UniRule"/>
</dbReference>
<keyword evidence="3" id="KW-0597">Phosphoprotein</keyword>
<evidence type="ECO:0000256" key="8">
    <source>
        <dbReference type="PROSITE-ProRule" id="PRU10141"/>
    </source>
</evidence>
<dbReference type="GO" id="GO:0004674">
    <property type="term" value="F:protein serine/threonine kinase activity"/>
    <property type="evidence" value="ECO:0007669"/>
    <property type="project" value="UniProtKB-KW"/>
</dbReference>
<proteinExistence type="inferred from homology"/>
<geneLocation type="mitochondrion" evidence="12"/>
<evidence type="ECO:0000256" key="9">
    <source>
        <dbReference type="SAM" id="MobiDB-lite"/>
    </source>
</evidence>
<evidence type="ECO:0000259" key="11">
    <source>
        <dbReference type="PROSITE" id="PS51285"/>
    </source>
</evidence>
<evidence type="ECO:0000256" key="1">
    <source>
        <dbReference type="ARBA" id="ARBA00009793"/>
    </source>
</evidence>
<accession>A0A3P3YM63</accession>
<name>A0A3P3YM63_PLABS</name>
<evidence type="ECO:0000256" key="2">
    <source>
        <dbReference type="ARBA" id="ARBA00022527"/>
    </source>
</evidence>
<evidence type="ECO:0000256" key="5">
    <source>
        <dbReference type="ARBA" id="ARBA00022741"/>
    </source>
</evidence>
<dbReference type="InterPro" id="IPR011009">
    <property type="entry name" value="Kinase-like_dom_sf"/>
</dbReference>
<dbReference type="InterPro" id="IPR045270">
    <property type="entry name" value="STKc_AGC"/>
</dbReference>
<dbReference type="SMART" id="SM00220">
    <property type="entry name" value="S_TKc"/>
    <property type="match status" value="1"/>
</dbReference>
<dbReference type="InterPro" id="IPR000719">
    <property type="entry name" value="Prot_kinase_dom"/>
</dbReference>
<gene>
    <name evidence="12" type="ORF">PLBR_LOCUS8510</name>
</gene>
<sequence length="754" mass="84490">MAFDAIETTVANALLLKAQMGETEPIVLKTKPFSELTAYTEKVLAELTLSNLLQEPLGKYCFNKFLAEHRQDALLQICIDIRMLRTSSGKSKRMRGLKIVDMLSEGTARTVAANNSSAQAAPAPPSTSPFKEGDKTIEVKAVDHGVPVNVPQLVPPMEIRVDQALVGKKSLQEQVKDLEQDNGGNDQKNSGTHGKQHSEHAVDEGSQSDNDDNPNRLDPPTTGTKALASAVSDSNCDDPKRLAAADTHDKVLDKIIIKPDGQAVNEHLHSTSNEPLRSASTSKEASAAVVEGGPAGRNSLGWSTTYTKDVPMKAMEAMSNAVRSPELLEHESMMEVFDVVYAALYMQLSKVWYPKFLSSGEPFQTFICHREYAETTKVGFESFQMFRALGKGAFGMVSAVQKKDTKKVYAMKAMSKKKIKHYHSEKLCEIEKAALQKVDSPFILNLKYSFTNEKNVFLVLALCNGGDLQYHLTEVRGHRFAESRAQFYAAEVILALEHLHKKKFVYRDLKPGNILIDSDGHVILSDLGLVHRISSKRPLRTLAGTSGYWAPEVMRRQTYDYTADWWSFGIFLHKLLSGRRPRCDCKKPKQWCPFGTKKEHADLAKANEPMTFELTFDDLSFSKNAQDILRKLLEPDPTKRLGAKGADEVKQHPFFADIQWSELLEKQVEPPFKPTRNDINAVSLGEISSEGDRKFKKVTMDEKDHKFYERWDYCNARAFQEEIVSVFEHNLELAKNPPKKPPVVEHSPKCCTIL</sequence>
<comment type="similarity">
    <text evidence="1">Belongs to the protein kinase superfamily. AGC Ser/Thr protein kinase family. GPRK subfamily.</text>
</comment>
<evidence type="ECO:0000313" key="13">
    <source>
        <dbReference type="Proteomes" id="UP000290189"/>
    </source>
</evidence>
<dbReference type="Pfam" id="PF00069">
    <property type="entry name" value="Pkinase"/>
    <property type="match status" value="1"/>
</dbReference>
<feature type="compositionally biased region" description="Polar residues" evidence="9">
    <location>
        <begin position="182"/>
        <end position="193"/>
    </location>
</feature>
<dbReference type="PROSITE" id="PS00108">
    <property type="entry name" value="PROTEIN_KINASE_ST"/>
    <property type="match status" value="1"/>
</dbReference>
<keyword evidence="12" id="KW-0496">Mitochondrion</keyword>
<dbReference type="FunFam" id="1.10.510.10:FF:000074">
    <property type="entry name" value="G protein-coupled receptor kinase"/>
    <property type="match status" value="1"/>
</dbReference>
<feature type="region of interest" description="Disordered" evidence="9">
    <location>
        <begin position="113"/>
        <end position="132"/>
    </location>
</feature>
<dbReference type="PANTHER" id="PTHR24355:SF18">
    <property type="entry name" value="G PROTEIN-COUPLED RECEPTOR KINASE"/>
    <property type="match status" value="1"/>
</dbReference>
<dbReference type="AlphaFoldDB" id="A0A3P3YM63"/>
<dbReference type="PANTHER" id="PTHR24355">
    <property type="entry name" value="G PROTEIN-COUPLED RECEPTOR KINASE/RIBOSOMAL PROTEIN S6 KINASE"/>
    <property type="match status" value="1"/>
</dbReference>
<organism evidence="12 13">
    <name type="scientific">Plasmodiophora brassicae</name>
    <name type="common">Clubroot disease agent</name>
    <dbReference type="NCBI Taxonomy" id="37360"/>
    <lineage>
        <taxon>Eukaryota</taxon>
        <taxon>Sar</taxon>
        <taxon>Rhizaria</taxon>
        <taxon>Endomyxa</taxon>
        <taxon>Phytomyxea</taxon>
        <taxon>Plasmodiophorida</taxon>
        <taxon>Plasmodiophoridae</taxon>
        <taxon>Plasmodiophora</taxon>
    </lineage>
</organism>
<dbReference type="Gene3D" id="1.10.510.10">
    <property type="entry name" value="Transferase(Phosphotransferase) domain 1"/>
    <property type="match status" value="1"/>
</dbReference>
<keyword evidence="5 8" id="KW-0547">Nucleotide-binding</keyword>
<evidence type="ECO:0008006" key="14">
    <source>
        <dbReference type="Google" id="ProtNLM"/>
    </source>
</evidence>
<dbReference type="EMBL" id="OVEO01000017">
    <property type="protein sequence ID" value="SPR01295.1"/>
    <property type="molecule type" value="Genomic_DNA"/>
</dbReference>
<dbReference type="Gene3D" id="1.10.167.10">
    <property type="entry name" value="Regulator of G-protein Signalling 4, domain 2"/>
    <property type="match status" value="1"/>
</dbReference>
<evidence type="ECO:0000313" key="12">
    <source>
        <dbReference type="EMBL" id="SPR01295.1"/>
    </source>
</evidence>
<dbReference type="CDD" id="cd05123">
    <property type="entry name" value="STKc_AGC"/>
    <property type="match status" value="1"/>
</dbReference>
<reference evidence="12 13" key="1">
    <citation type="submission" date="2018-03" db="EMBL/GenBank/DDBJ databases">
        <authorList>
            <person name="Fogelqvist J."/>
        </authorList>
    </citation>
    <scope>NUCLEOTIDE SEQUENCE [LARGE SCALE GENOMIC DNA]</scope>
</reference>
<keyword evidence="2" id="KW-0723">Serine/threonine-protein kinase</keyword>
<dbReference type="PROSITE" id="PS51285">
    <property type="entry name" value="AGC_KINASE_CTER"/>
    <property type="match status" value="1"/>
</dbReference>
<keyword evidence="7 8" id="KW-0067">ATP-binding</keyword>
<dbReference type="InterPro" id="IPR017441">
    <property type="entry name" value="Protein_kinase_ATP_BS"/>
</dbReference>
<protein>
    <recommendedName>
        <fullName evidence="14">G protein-coupled receptor kinase</fullName>
    </recommendedName>
</protein>